<evidence type="ECO:0000313" key="2">
    <source>
        <dbReference type="Proteomes" id="UP000313849"/>
    </source>
</evidence>
<accession>A0A5C5BCZ0</accession>
<organism evidence="1 2">
    <name type="scientific">Miniimonas arenae</name>
    <dbReference type="NCBI Taxonomy" id="676201"/>
    <lineage>
        <taxon>Bacteria</taxon>
        <taxon>Bacillati</taxon>
        <taxon>Actinomycetota</taxon>
        <taxon>Actinomycetes</taxon>
        <taxon>Micrococcales</taxon>
        <taxon>Beutenbergiaceae</taxon>
        <taxon>Miniimonas</taxon>
    </lineage>
</organism>
<protein>
    <submittedName>
        <fullName evidence="1">Uncharacterized protein</fullName>
    </submittedName>
</protein>
<dbReference type="RefSeq" id="WP_108717886.1">
    <property type="nucleotide sequence ID" value="NZ_VENP01000010.1"/>
</dbReference>
<sequence length="135" mass="14805">MDEQDWAQGRREAAAEHARRLVARKDAEAERAQAMIDAFLATAERDAVPPEPLVVRGRKGGQAKSGLMGWYLKTDRSVAVATDGHFYVMTADLGLVERMRGYRPKPVQPPLIVGEGGGDGETIDMDAALARHLRH</sequence>
<dbReference type="AlphaFoldDB" id="A0A5C5BCZ0"/>
<gene>
    <name evidence="1" type="ORF">FH969_04315</name>
</gene>
<comment type="caution">
    <text evidence="1">The sequence shown here is derived from an EMBL/GenBank/DDBJ whole genome shotgun (WGS) entry which is preliminary data.</text>
</comment>
<evidence type="ECO:0000313" key="1">
    <source>
        <dbReference type="EMBL" id="TNU76166.1"/>
    </source>
</evidence>
<reference evidence="1 2" key="1">
    <citation type="submission" date="2019-06" db="EMBL/GenBank/DDBJ databases">
        <title>Draft genome sequence of Miniimonas arenae KCTC 19750T isolated from sea sand.</title>
        <authorList>
            <person name="Park S.-J."/>
        </authorList>
    </citation>
    <scope>NUCLEOTIDE SEQUENCE [LARGE SCALE GENOMIC DNA]</scope>
    <source>
        <strain evidence="1 2">KCTC 19750</strain>
    </source>
</reference>
<dbReference type="OrthoDB" id="3254362at2"/>
<dbReference type="EMBL" id="VENP01000010">
    <property type="protein sequence ID" value="TNU76166.1"/>
    <property type="molecule type" value="Genomic_DNA"/>
</dbReference>
<keyword evidence="2" id="KW-1185">Reference proteome</keyword>
<proteinExistence type="predicted"/>
<name>A0A5C5BCZ0_9MICO</name>
<dbReference type="Proteomes" id="UP000313849">
    <property type="component" value="Unassembled WGS sequence"/>
</dbReference>